<protein>
    <recommendedName>
        <fullName evidence="2">histidine kinase</fullName>
        <ecNumber evidence="2">2.7.13.3</ecNumber>
    </recommendedName>
</protein>
<evidence type="ECO:0000256" key="7">
    <source>
        <dbReference type="ARBA" id="ARBA00022840"/>
    </source>
</evidence>
<keyword evidence="5" id="KW-0547">Nucleotide-binding</keyword>
<dbReference type="PANTHER" id="PTHR43065">
    <property type="entry name" value="SENSOR HISTIDINE KINASE"/>
    <property type="match status" value="1"/>
</dbReference>
<dbReference type="Pfam" id="PF08448">
    <property type="entry name" value="PAS_4"/>
    <property type="match status" value="1"/>
</dbReference>
<dbReference type="AlphaFoldDB" id="A0A1G9NNJ9"/>
<dbReference type="PROSITE" id="PS50109">
    <property type="entry name" value="HIS_KIN"/>
    <property type="match status" value="1"/>
</dbReference>
<evidence type="ECO:0000259" key="11">
    <source>
        <dbReference type="PROSITE" id="PS50109"/>
    </source>
</evidence>
<dbReference type="EMBL" id="FNHB01000001">
    <property type="protein sequence ID" value="SDL87607.1"/>
    <property type="molecule type" value="Genomic_DNA"/>
</dbReference>
<keyword evidence="6" id="KW-0418">Kinase</keyword>
<dbReference type="Gene3D" id="1.10.287.130">
    <property type="match status" value="1"/>
</dbReference>
<keyword evidence="9" id="KW-0175">Coiled coil</keyword>
<feature type="region of interest" description="Disordered" evidence="10">
    <location>
        <begin position="1"/>
        <end position="21"/>
    </location>
</feature>
<dbReference type="InterPro" id="IPR003661">
    <property type="entry name" value="HisK_dim/P_dom"/>
</dbReference>
<dbReference type="RefSeq" id="WP_245698025.1">
    <property type="nucleotide sequence ID" value="NZ_FNHB01000001.1"/>
</dbReference>
<dbReference type="InterPro" id="IPR035965">
    <property type="entry name" value="PAS-like_dom_sf"/>
</dbReference>
<evidence type="ECO:0000256" key="9">
    <source>
        <dbReference type="SAM" id="Coils"/>
    </source>
</evidence>
<dbReference type="Proteomes" id="UP000214880">
    <property type="component" value="Unassembled WGS sequence"/>
</dbReference>
<gene>
    <name evidence="12" type="ORF">SAMN04488502_1011062</name>
</gene>
<dbReference type="InterPro" id="IPR004358">
    <property type="entry name" value="Sig_transdc_His_kin-like_C"/>
</dbReference>
<dbReference type="PANTHER" id="PTHR43065:SF10">
    <property type="entry name" value="PEROXIDE STRESS-ACTIVATED HISTIDINE KINASE MAK3"/>
    <property type="match status" value="1"/>
</dbReference>
<name>A0A1G9NNJ9_9FIRM</name>
<dbReference type="InterPro" id="IPR036097">
    <property type="entry name" value="HisK_dim/P_sf"/>
</dbReference>
<keyword evidence="13" id="KW-1185">Reference proteome</keyword>
<keyword evidence="4" id="KW-0808">Transferase</keyword>
<evidence type="ECO:0000256" key="5">
    <source>
        <dbReference type="ARBA" id="ARBA00022741"/>
    </source>
</evidence>
<reference evidence="12 13" key="1">
    <citation type="submission" date="2016-10" db="EMBL/GenBank/DDBJ databases">
        <authorList>
            <person name="de Groot N.N."/>
        </authorList>
    </citation>
    <scope>NUCLEOTIDE SEQUENCE [LARGE SCALE GENOMIC DNA]</scope>
    <source>
        <strain evidence="12 13">DSM 1736</strain>
    </source>
</reference>
<dbReference type="InterPro" id="IPR013656">
    <property type="entry name" value="PAS_4"/>
</dbReference>
<accession>A0A1G9NNJ9</accession>
<evidence type="ECO:0000256" key="1">
    <source>
        <dbReference type="ARBA" id="ARBA00000085"/>
    </source>
</evidence>
<evidence type="ECO:0000256" key="8">
    <source>
        <dbReference type="ARBA" id="ARBA00023012"/>
    </source>
</evidence>
<evidence type="ECO:0000256" key="6">
    <source>
        <dbReference type="ARBA" id="ARBA00022777"/>
    </source>
</evidence>
<organism evidence="12 13">
    <name type="scientific">Dendrosporobacter quercicolus</name>
    <dbReference type="NCBI Taxonomy" id="146817"/>
    <lineage>
        <taxon>Bacteria</taxon>
        <taxon>Bacillati</taxon>
        <taxon>Bacillota</taxon>
        <taxon>Negativicutes</taxon>
        <taxon>Selenomonadales</taxon>
        <taxon>Sporomusaceae</taxon>
        <taxon>Dendrosporobacter</taxon>
    </lineage>
</organism>
<dbReference type="SUPFAM" id="SSF47384">
    <property type="entry name" value="Homodimeric domain of signal transducing histidine kinase"/>
    <property type="match status" value="1"/>
</dbReference>
<dbReference type="STRING" id="146817.SAMN04488502_1011062"/>
<sequence length="555" mass="62294">MDKQSRNVKTAEQKVRTRIENTKETQTADYFSEDISAGKIPEDAECPTGYQDLFDNMPNGCAYYRILFDAAGNSVDLTYTKVNSAYAANIGRPRSELIGKRVSEVFPHLTETSRQWLQTYIKVALSGEPAAFIQYSDQQDKWYSIAAYSPQRGHVVEISEDITERKQTEANAEQYIAELAEKNRELTTSQSRYRGLLDHMQNIFEYHRVIADDHGQPVDLEFAEVNPAFEMRTGLKVADVVGKRLPVVNHGIDKATWIKILGDVELTGQPIMLEQYSKNTDSWYRVSAYSPEKGHVASILEDITEQKKAEIQKSANQKQVALIERVAWLGALASGVAHEINQPLQALKIMADGMIYWHEKGKETSIEKVIENCQGISVQAGYITAILEWMQDSVNRAWSHTPKEVDLNKMVKQAVSMVQERLRVHSIQLRENNTCTVSPIVWGDVRRLEEIVIIILVNAIESFEGVDQATKEIVITTSCTGEKAVIEISNNGPPIPEEIIGKIFEPFFSSAKSGAKLGMGLSIVKSIVNIHNGTIQVASLNQQVMFQIEIPRYGP</sequence>
<dbReference type="Pfam" id="PF02518">
    <property type="entry name" value="HATPase_c"/>
    <property type="match status" value="1"/>
</dbReference>
<dbReference type="EC" id="2.7.13.3" evidence="2"/>
<dbReference type="CDD" id="cd00082">
    <property type="entry name" value="HisKA"/>
    <property type="match status" value="1"/>
</dbReference>
<evidence type="ECO:0000256" key="2">
    <source>
        <dbReference type="ARBA" id="ARBA00012438"/>
    </source>
</evidence>
<keyword evidence="3" id="KW-0597">Phosphoprotein</keyword>
<dbReference type="PRINTS" id="PR00344">
    <property type="entry name" value="BCTRLSENSOR"/>
</dbReference>
<dbReference type="Gene3D" id="3.30.565.10">
    <property type="entry name" value="Histidine kinase-like ATPase, C-terminal domain"/>
    <property type="match status" value="1"/>
</dbReference>
<evidence type="ECO:0000256" key="10">
    <source>
        <dbReference type="SAM" id="MobiDB-lite"/>
    </source>
</evidence>
<dbReference type="Gene3D" id="3.30.450.20">
    <property type="entry name" value="PAS domain"/>
    <property type="match status" value="2"/>
</dbReference>
<dbReference type="SUPFAM" id="SSF55874">
    <property type="entry name" value="ATPase domain of HSP90 chaperone/DNA topoisomerase II/histidine kinase"/>
    <property type="match status" value="1"/>
</dbReference>
<feature type="coiled-coil region" evidence="9">
    <location>
        <begin position="165"/>
        <end position="192"/>
    </location>
</feature>
<feature type="domain" description="Histidine kinase" evidence="11">
    <location>
        <begin position="335"/>
        <end position="554"/>
    </location>
</feature>
<dbReference type="InterPro" id="IPR003594">
    <property type="entry name" value="HATPase_dom"/>
</dbReference>
<comment type="catalytic activity">
    <reaction evidence="1">
        <text>ATP + protein L-histidine = ADP + protein N-phospho-L-histidine.</text>
        <dbReference type="EC" id="2.7.13.3"/>
    </reaction>
</comment>
<keyword evidence="8" id="KW-0902">Two-component regulatory system</keyword>
<dbReference type="SMART" id="SM00387">
    <property type="entry name" value="HATPase_c"/>
    <property type="match status" value="1"/>
</dbReference>
<evidence type="ECO:0000256" key="3">
    <source>
        <dbReference type="ARBA" id="ARBA00022553"/>
    </source>
</evidence>
<keyword evidence="7" id="KW-0067">ATP-binding</keyword>
<dbReference type="SUPFAM" id="SSF55785">
    <property type="entry name" value="PYP-like sensor domain (PAS domain)"/>
    <property type="match status" value="2"/>
</dbReference>
<dbReference type="InterPro" id="IPR036890">
    <property type="entry name" value="HATPase_C_sf"/>
</dbReference>
<evidence type="ECO:0000313" key="12">
    <source>
        <dbReference type="EMBL" id="SDL87607.1"/>
    </source>
</evidence>
<evidence type="ECO:0000313" key="13">
    <source>
        <dbReference type="Proteomes" id="UP000214880"/>
    </source>
</evidence>
<dbReference type="GO" id="GO:0005524">
    <property type="term" value="F:ATP binding"/>
    <property type="evidence" value="ECO:0007669"/>
    <property type="project" value="UniProtKB-KW"/>
</dbReference>
<evidence type="ECO:0000256" key="4">
    <source>
        <dbReference type="ARBA" id="ARBA00022679"/>
    </source>
</evidence>
<dbReference type="InterPro" id="IPR005467">
    <property type="entry name" value="His_kinase_dom"/>
</dbReference>
<dbReference type="GO" id="GO:0000155">
    <property type="term" value="F:phosphorelay sensor kinase activity"/>
    <property type="evidence" value="ECO:0007669"/>
    <property type="project" value="InterPro"/>
</dbReference>
<proteinExistence type="predicted"/>